<evidence type="ECO:0000313" key="1">
    <source>
        <dbReference type="EMBL" id="ERM81513.1"/>
    </source>
</evidence>
<keyword evidence="2" id="KW-1185">Reference proteome</keyword>
<dbReference type="Proteomes" id="UP000016843">
    <property type="component" value="Unassembled WGS sequence"/>
</dbReference>
<evidence type="ECO:0000313" key="2">
    <source>
        <dbReference type="Proteomes" id="UP000016843"/>
    </source>
</evidence>
<proteinExistence type="predicted"/>
<name>U5BUG3_9BACT</name>
<comment type="caution">
    <text evidence="1">The sequence shown here is derived from an EMBL/GenBank/DDBJ whole genome shotgun (WGS) entry which is preliminary data.</text>
</comment>
<organism evidence="1 2">
    <name type="scientific">Rhodonellum psychrophilum GCM71 = DSM 17998</name>
    <dbReference type="NCBI Taxonomy" id="1123057"/>
    <lineage>
        <taxon>Bacteria</taxon>
        <taxon>Pseudomonadati</taxon>
        <taxon>Bacteroidota</taxon>
        <taxon>Cytophagia</taxon>
        <taxon>Cytophagales</taxon>
        <taxon>Cytophagaceae</taxon>
        <taxon>Rhodonellum</taxon>
    </lineage>
</organism>
<protein>
    <submittedName>
        <fullName evidence="1">Uncharacterized protein</fullName>
    </submittedName>
</protein>
<gene>
    <name evidence="1" type="ORF">P872_09160</name>
</gene>
<accession>U5BUG3</accession>
<dbReference type="AlphaFoldDB" id="U5BUG3"/>
<sequence>MEYAIGFQLGLKLKENHTIGRPIPDTDMMKSI</sequence>
<reference evidence="1 2" key="1">
    <citation type="journal article" date="2013" name="Genome Announc.">
        <title>Draft Genome Sequence of the Psychrophilic and Alkaliphilic Rhodonellum psychrophilum Strain GCM71T.</title>
        <authorList>
            <person name="Hauptmann A.L."/>
            <person name="Glaring M.A."/>
            <person name="Hallin P.F."/>
            <person name="Prieme A."/>
            <person name="Stougaard P."/>
        </authorList>
    </citation>
    <scope>NUCLEOTIDE SEQUENCE [LARGE SCALE GENOMIC DNA]</scope>
    <source>
        <strain evidence="1 2">GCM71</strain>
    </source>
</reference>
<dbReference type="EMBL" id="AWXR01000048">
    <property type="protein sequence ID" value="ERM81513.1"/>
    <property type="molecule type" value="Genomic_DNA"/>
</dbReference>